<dbReference type="Gene3D" id="3.40.50.300">
    <property type="entry name" value="P-loop containing nucleotide triphosphate hydrolases"/>
    <property type="match status" value="1"/>
</dbReference>
<evidence type="ECO:0000256" key="6">
    <source>
        <dbReference type="ARBA" id="ARBA00022741"/>
    </source>
</evidence>
<dbReference type="Pfam" id="PF01715">
    <property type="entry name" value="IPPT"/>
    <property type="match status" value="1"/>
</dbReference>
<keyword evidence="4 10" id="KW-0808">Transferase</keyword>
<dbReference type="GO" id="GO:0005524">
    <property type="term" value="F:ATP binding"/>
    <property type="evidence" value="ECO:0007669"/>
    <property type="project" value="UniProtKB-UniRule"/>
</dbReference>
<keyword evidence="5 10" id="KW-0819">tRNA processing</keyword>
<evidence type="ECO:0000313" key="15">
    <source>
        <dbReference type="Proteomes" id="UP000824142"/>
    </source>
</evidence>
<evidence type="ECO:0000256" key="5">
    <source>
        <dbReference type="ARBA" id="ARBA00022694"/>
    </source>
</evidence>
<comment type="caution">
    <text evidence="10">Lacks conserved residue(s) required for the propagation of feature annotation.</text>
</comment>
<dbReference type="EC" id="2.5.1.75" evidence="10"/>
<evidence type="ECO:0000256" key="3">
    <source>
        <dbReference type="ARBA" id="ARBA00005842"/>
    </source>
</evidence>
<dbReference type="PANTHER" id="PTHR11088">
    <property type="entry name" value="TRNA DIMETHYLALLYLTRANSFERASE"/>
    <property type="match status" value="1"/>
</dbReference>
<evidence type="ECO:0000256" key="12">
    <source>
        <dbReference type="RuleBase" id="RU003784"/>
    </source>
</evidence>
<accession>A0A9D1SMC9</accession>
<keyword evidence="8 10" id="KW-0460">Magnesium</keyword>
<dbReference type="AlphaFoldDB" id="A0A9D1SMC9"/>
<evidence type="ECO:0000256" key="7">
    <source>
        <dbReference type="ARBA" id="ARBA00022840"/>
    </source>
</evidence>
<dbReference type="InterPro" id="IPR039657">
    <property type="entry name" value="Dimethylallyltransferase"/>
</dbReference>
<feature type="binding site" evidence="10">
    <location>
        <begin position="38"/>
        <end position="43"/>
    </location>
    <ligand>
        <name>substrate</name>
    </ligand>
</feature>
<evidence type="ECO:0000256" key="4">
    <source>
        <dbReference type="ARBA" id="ARBA00022679"/>
    </source>
</evidence>
<protein>
    <recommendedName>
        <fullName evidence="10">tRNA dimethylallyltransferase</fullName>
        <ecNumber evidence="10">2.5.1.75</ecNumber>
    </recommendedName>
    <alternativeName>
        <fullName evidence="10">Dimethylallyl diphosphate:tRNA dimethylallyltransferase</fullName>
        <shortName evidence="10">DMAPP:tRNA dimethylallyltransferase</shortName>
        <shortName evidence="10">DMATase</shortName>
    </alternativeName>
    <alternativeName>
        <fullName evidence="10">Isopentenyl-diphosphate:tRNA isopentenyltransferase</fullName>
        <shortName evidence="10">IPP transferase</shortName>
        <shortName evidence="10">IPPT</shortName>
        <shortName evidence="10">IPTase</shortName>
    </alternativeName>
</protein>
<sequence>MCNLIFYYSGGLEKLSLSGYNHRQMVEKYSSYIIAGPTASGKSKYAHELARKVNGVIINCDSVQIYRGIENISASPFAGRQIEDNIDGVPYRLFSILPLSTQISVADYLDMARKEYEKAVAAGFVPIFVGGTGYYINAIVQGISPIPEVSEINRARARELVANDIVSARKLLPKGFKATDPQRVARALEVFFETGRHLTDWQNLPRSGAITPTPYKILINPEMEELRPRIAARIPKMLSGGALDEARSIVASGWNPKRAIGAAQLCALVQGKVSKEQCIENWITKTNQYAKRQRTWFRTQFAADEVITNAIK</sequence>
<dbReference type="GO" id="GO:0006400">
    <property type="term" value="P:tRNA modification"/>
    <property type="evidence" value="ECO:0007669"/>
    <property type="project" value="TreeGrafter"/>
</dbReference>
<dbReference type="SUPFAM" id="SSF52540">
    <property type="entry name" value="P-loop containing nucleoside triphosphate hydrolases"/>
    <property type="match status" value="2"/>
</dbReference>
<dbReference type="InterPro" id="IPR018022">
    <property type="entry name" value="IPT"/>
</dbReference>
<dbReference type="NCBIfam" id="TIGR00174">
    <property type="entry name" value="miaA"/>
    <property type="match status" value="1"/>
</dbReference>
<evidence type="ECO:0000256" key="8">
    <source>
        <dbReference type="ARBA" id="ARBA00022842"/>
    </source>
</evidence>
<evidence type="ECO:0000256" key="13">
    <source>
        <dbReference type="RuleBase" id="RU003785"/>
    </source>
</evidence>
<comment type="subunit">
    <text evidence="10">Monomer.</text>
</comment>
<dbReference type="Proteomes" id="UP000824142">
    <property type="component" value="Unassembled WGS sequence"/>
</dbReference>
<feature type="region of interest" description="Interaction with substrate tRNA" evidence="10">
    <location>
        <begin position="61"/>
        <end position="64"/>
    </location>
</feature>
<comment type="function">
    <text evidence="2 10 12">Catalyzes the transfer of a dimethylallyl group onto the adenine at position 37 in tRNAs that read codons beginning with uridine, leading to the formation of N6-(dimethylallyl)adenosine (i(6)A).</text>
</comment>
<feature type="region of interest" description="Interaction with substrate tRNA" evidence="10">
    <location>
        <begin position="182"/>
        <end position="186"/>
    </location>
</feature>
<feature type="site" description="Interaction with substrate tRNA" evidence="10">
    <location>
        <position position="132"/>
    </location>
</feature>
<comment type="caution">
    <text evidence="14">The sequence shown here is derived from an EMBL/GenBank/DDBJ whole genome shotgun (WGS) entry which is preliminary data.</text>
</comment>
<dbReference type="HAMAP" id="MF_00185">
    <property type="entry name" value="IPP_trans"/>
    <property type="match status" value="1"/>
</dbReference>
<evidence type="ECO:0000313" key="14">
    <source>
        <dbReference type="EMBL" id="HIU65255.1"/>
    </source>
</evidence>
<evidence type="ECO:0000256" key="1">
    <source>
        <dbReference type="ARBA" id="ARBA00001946"/>
    </source>
</evidence>
<reference evidence="14" key="1">
    <citation type="submission" date="2020-10" db="EMBL/GenBank/DDBJ databases">
        <authorList>
            <person name="Gilroy R."/>
        </authorList>
    </citation>
    <scope>NUCLEOTIDE SEQUENCE</scope>
    <source>
        <strain evidence="14">CHK136-897</strain>
    </source>
</reference>
<gene>
    <name evidence="10 14" type="primary">miaA</name>
    <name evidence="14" type="ORF">IAC63_01275</name>
</gene>
<comment type="cofactor">
    <cofactor evidence="1 10">
        <name>Mg(2+)</name>
        <dbReference type="ChEBI" id="CHEBI:18420"/>
    </cofactor>
</comment>
<comment type="similarity">
    <text evidence="3 10 13">Belongs to the IPP transferase family.</text>
</comment>
<name>A0A9D1SMC9_9PROT</name>
<keyword evidence="7 10" id="KW-0067">ATP-binding</keyword>
<dbReference type="Gene3D" id="1.10.20.140">
    <property type="match status" value="1"/>
</dbReference>
<proteinExistence type="inferred from homology"/>
<evidence type="ECO:0000256" key="10">
    <source>
        <dbReference type="HAMAP-Rule" id="MF_00185"/>
    </source>
</evidence>
<organism evidence="14 15">
    <name type="scientific">Candidatus Enterousia avicola</name>
    <dbReference type="NCBI Taxonomy" id="2840787"/>
    <lineage>
        <taxon>Bacteria</taxon>
        <taxon>Pseudomonadati</taxon>
        <taxon>Pseudomonadota</taxon>
        <taxon>Alphaproteobacteria</taxon>
        <taxon>Candidatus Enterousia</taxon>
    </lineage>
</organism>
<comment type="catalytic activity">
    <reaction evidence="9 10 11">
        <text>adenosine(37) in tRNA + dimethylallyl diphosphate = N(6)-dimethylallyladenosine(37) in tRNA + diphosphate</text>
        <dbReference type="Rhea" id="RHEA:26482"/>
        <dbReference type="Rhea" id="RHEA-COMP:10162"/>
        <dbReference type="Rhea" id="RHEA-COMP:10375"/>
        <dbReference type="ChEBI" id="CHEBI:33019"/>
        <dbReference type="ChEBI" id="CHEBI:57623"/>
        <dbReference type="ChEBI" id="CHEBI:74411"/>
        <dbReference type="ChEBI" id="CHEBI:74415"/>
        <dbReference type="EC" id="2.5.1.75"/>
    </reaction>
</comment>
<dbReference type="InterPro" id="IPR027417">
    <property type="entry name" value="P-loop_NTPase"/>
</dbReference>
<reference evidence="14" key="2">
    <citation type="journal article" date="2021" name="PeerJ">
        <title>Extensive microbial diversity within the chicken gut microbiome revealed by metagenomics and culture.</title>
        <authorList>
            <person name="Gilroy R."/>
            <person name="Ravi A."/>
            <person name="Getino M."/>
            <person name="Pursley I."/>
            <person name="Horton D.L."/>
            <person name="Alikhan N.F."/>
            <person name="Baker D."/>
            <person name="Gharbi K."/>
            <person name="Hall N."/>
            <person name="Watson M."/>
            <person name="Adriaenssens E.M."/>
            <person name="Foster-Nyarko E."/>
            <person name="Jarju S."/>
            <person name="Secka A."/>
            <person name="Antonio M."/>
            <person name="Oren A."/>
            <person name="Chaudhuri R.R."/>
            <person name="La Ragione R."/>
            <person name="Hildebrand F."/>
            <person name="Pallen M.J."/>
        </authorList>
    </citation>
    <scope>NUCLEOTIDE SEQUENCE</scope>
    <source>
        <strain evidence="14">CHK136-897</strain>
    </source>
</reference>
<dbReference type="PANTHER" id="PTHR11088:SF60">
    <property type="entry name" value="TRNA DIMETHYLALLYLTRANSFERASE"/>
    <property type="match status" value="1"/>
</dbReference>
<keyword evidence="6 10" id="KW-0547">Nucleotide-binding</keyword>
<feature type="site" description="Interaction with substrate tRNA" evidence="10">
    <location>
        <position position="154"/>
    </location>
</feature>
<feature type="binding site" evidence="10">
    <location>
        <begin position="36"/>
        <end position="43"/>
    </location>
    <ligand>
        <name>ATP</name>
        <dbReference type="ChEBI" id="CHEBI:30616"/>
    </ligand>
</feature>
<evidence type="ECO:0000256" key="11">
    <source>
        <dbReference type="RuleBase" id="RU003783"/>
    </source>
</evidence>
<dbReference type="GO" id="GO:0052381">
    <property type="term" value="F:tRNA dimethylallyltransferase activity"/>
    <property type="evidence" value="ECO:0007669"/>
    <property type="project" value="UniProtKB-UniRule"/>
</dbReference>
<evidence type="ECO:0000256" key="9">
    <source>
        <dbReference type="ARBA" id="ARBA00049563"/>
    </source>
</evidence>
<evidence type="ECO:0000256" key="2">
    <source>
        <dbReference type="ARBA" id="ARBA00003213"/>
    </source>
</evidence>
<dbReference type="EMBL" id="DVNO01000009">
    <property type="protein sequence ID" value="HIU65255.1"/>
    <property type="molecule type" value="Genomic_DNA"/>
</dbReference>